<evidence type="ECO:0000256" key="5">
    <source>
        <dbReference type="ARBA" id="ARBA00023242"/>
    </source>
</evidence>
<keyword evidence="5" id="KW-0539">Nucleus</keyword>
<evidence type="ECO:0000256" key="4">
    <source>
        <dbReference type="ARBA" id="ARBA00023163"/>
    </source>
</evidence>
<comment type="subcellular location">
    <subcellularLocation>
        <location evidence="1">Nucleus</location>
    </subcellularLocation>
</comment>
<feature type="region of interest" description="Disordered" evidence="6">
    <location>
        <begin position="341"/>
        <end position="378"/>
    </location>
</feature>
<reference evidence="8" key="1">
    <citation type="journal article" date="2016" name="Genome Announc.">
        <title>Genome sequence of Ustilaginoidea virens IPU010, a rice pathogenic fungus causing false smut.</title>
        <authorList>
            <person name="Kumagai T."/>
            <person name="Ishii T."/>
            <person name="Terai G."/>
            <person name="Umemura M."/>
            <person name="Machida M."/>
            <person name="Asai K."/>
        </authorList>
    </citation>
    <scope>NUCLEOTIDE SEQUENCE [LARGE SCALE GENOMIC DNA]</scope>
    <source>
        <strain evidence="8">IPU010</strain>
    </source>
</reference>
<dbReference type="GO" id="GO:0005634">
    <property type="term" value="C:nucleus"/>
    <property type="evidence" value="ECO:0007669"/>
    <property type="project" value="UniProtKB-SubCell"/>
</dbReference>
<accession>A0A1B5KVR6</accession>
<keyword evidence="3" id="KW-0805">Transcription regulation</keyword>
<dbReference type="CDD" id="cd12148">
    <property type="entry name" value="fungal_TF_MHR"/>
    <property type="match status" value="1"/>
</dbReference>
<gene>
    <name evidence="7" type="ORF">UVI_02038120</name>
</gene>
<evidence type="ECO:0000256" key="2">
    <source>
        <dbReference type="ARBA" id="ARBA00022723"/>
    </source>
</evidence>
<dbReference type="GO" id="GO:0046872">
    <property type="term" value="F:metal ion binding"/>
    <property type="evidence" value="ECO:0007669"/>
    <property type="project" value="UniProtKB-KW"/>
</dbReference>
<organism evidence="7 8">
    <name type="scientific">Ustilaginoidea virens</name>
    <name type="common">Rice false smut fungus</name>
    <name type="synonym">Villosiclava virens</name>
    <dbReference type="NCBI Taxonomy" id="1159556"/>
    <lineage>
        <taxon>Eukaryota</taxon>
        <taxon>Fungi</taxon>
        <taxon>Dikarya</taxon>
        <taxon>Ascomycota</taxon>
        <taxon>Pezizomycotina</taxon>
        <taxon>Sordariomycetes</taxon>
        <taxon>Hypocreomycetidae</taxon>
        <taxon>Hypocreales</taxon>
        <taxon>Clavicipitaceae</taxon>
        <taxon>Ustilaginoidea</taxon>
    </lineage>
</organism>
<dbReference type="AlphaFoldDB" id="A0A1B5KVR6"/>
<dbReference type="PANTHER" id="PTHR47338">
    <property type="entry name" value="ZN(II)2CYS6 TRANSCRIPTION FACTOR (EUROFUNG)-RELATED"/>
    <property type="match status" value="1"/>
</dbReference>
<keyword evidence="4" id="KW-0804">Transcription</keyword>
<dbReference type="PANTHER" id="PTHR47338:SF27">
    <property type="entry name" value="ZN(II)2CYS6 TRANSCRIPTION FACTOR (EUROFUNG)"/>
    <property type="match status" value="1"/>
</dbReference>
<evidence type="ECO:0000256" key="1">
    <source>
        <dbReference type="ARBA" id="ARBA00004123"/>
    </source>
</evidence>
<sequence length="619" mass="67097">MDRFNSSGSDRPMFIKEESLQIQLPVKESYFQLDIPAKTELLDGSLPQSEATDESGVFSEREEHMDVAAYTIRAVAIWGRIVAYFYHGGRERDAYPSYDEKSTFMALVQQAEQLHHSLPDSLQYSSDNLHLHSTEKTASQFLLMHLSLQQNILFLHKAAVSPTSGSGDQDPPSDFLPQMRAKTLMAANRISEILRDGEKCSCTVTAPFAGYCAFFATSVHILEIFSGNSNTKTTAEMNAGINITYLRKAIRYWGMFHWMVENIRTQYRTALEASRSGNLCLQGLWAWPLLQHADWFNRYSHGVSDSDVAEPAAAWSREKGEDAVLGQRPELQPVQDFFASLASPSGTEGRAASQGSASKRKRSGDAVCSPKASNRTGEAVMNHVDAALPRILSQQGAAAASQHASVSPGDQTTAGTGPAVFSPAALAHVQTQLFCAMSPLSPGQAGTFHQHDLDQAGFYSVPHMPQVSCDGSNHAANAPQNIEQQQSFGAYVSTANGHPIMGSITSSWQTKDTANNKILDADQGAINMREAHFRGGSPMHQGQSGADVLDGYPGSNLPPGGWFMPLSMEPPQSQNVIFSGGAEPCRTVGNANAMDPFNTVLGSNGSVPHQIMDGLRHSL</sequence>
<evidence type="ECO:0000256" key="3">
    <source>
        <dbReference type="ARBA" id="ARBA00023015"/>
    </source>
</evidence>
<protein>
    <submittedName>
        <fullName evidence="7">Uncharacterized protein</fullName>
    </submittedName>
</protein>
<keyword evidence="2" id="KW-0479">Metal-binding</keyword>
<evidence type="ECO:0000313" key="8">
    <source>
        <dbReference type="Proteomes" id="UP000054053"/>
    </source>
</evidence>
<name>A0A1B5KVR6_USTVR</name>
<evidence type="ECO:0000313" key="7">
    <source>
        <dbReference type="EMBL" id="GAO14097.1"/>
    </source>
</evidence>
<comment type="caution">
    <text evidence="7">The sequence shown here is derived from an EMBL/GenBank/DDBJ whole genome shotgun (WGS) entry which is preliminary data.</text>
</comment>
<dbReference type="GO" id="GO:0000981">
    <property type="term" value="F:DNA-binding transcription factor activity, RNA polymerase II-specific"/>
    <property type="evidence" value="ECO:0007669"/>
    <property type="project" value="InterPro"/>
</dbReference>
<dbReference type="InterPro" id="IPR050815">
    <property type="entry name" value="TF_fung"/>
</dbReference>
<dbReference type="EMBL" id="BBTG02000020">
    <property type="protein sequence ID" value="GAO14097.1"/>
    <property type="molecule type" value="Genomic_DNA"/>
</dbReference>
<proteinExistence type="predicted"/>
<evidence type="ECO:0000256" key="6">
    <source>
        <dbReference type="SAM" id="MobiDB-lite"/>
    </source>
</evidence>
<dbReference type="Proteomes" id="UP000054053">
    <property type="component" value="Unassembled WGS sequence"/>
</dbReference>